<keyword evidence="5" id="KW-0808">Transferase</keyword>
<keyword evidence="8" id="KW-0677">Repeat</keyword>
<evidence type="ECO:0000256" key="1">
    <source>
        <dbReference type="ARBA" id="ARBA00001798"/>
    </source>
</evidence>
<evidence type="ECO:0000313" key="17">
    <source>
        <dbReference type="EMBL" id="CAG9324404.1"/>
    </source>
</evidence>
<dbReference type="PROSITE" id="PS00518">
    <property type="entry name" value="ZF_RING_1"/>
    <property type="match status" value="1"/>
</dbReference>
<evidence type="ECO:0000256" key="5">
    <source>
        <dbReference type="ARBA" id="ARBA00022679"/>
    </source>
</evidence>
<evidence type="ECO:0000259" key="16">
    <source>
        <dbReference type="PROSITE" id="PS51873"/>
    </source>
</evidence>
<evidence type="ECO:0000256" key="10">
    <source>
        <dbReference type="ARBA" id="ARBA00022786"/>
    </source>
</evidence>
<dbReference type="Proteomes" id="UP001162131">
    <property type="component" value="Unassembled WGS sequence"/>
</dbReference>
<dbReference type="InterPro" id="IPR001841">
    <property type="entry name" value="Znf_RING"/>
</dbReference>
<dbReference type="Gene3D" id="1.20.120.1750">
    <property type="match status" value="1"/>
</dbReference>
<evidence type="ECO:0000256" key="7">
    <source>
        <dbReference type="ARBA" id="ARBA00022723"/>
    </source>
</evidence>
<keyword evidence="9 14" id="KW-0863">Zinc-finger</keyword>
<evidence type="ECO:0000256" key="3">
    <source>
        <dbReference type="ARBA" id="ARBA00004906"/>
    </source>
</evidence>
<keyword evidence="6" id="KW-0812">Transmembrane</keyword>
<dbReference type="SMART" id="SM00184">
    <property type="entry name" value="RING"/>
    <property type="match status" value="2"/>
</dbReference>
<dbReference type="GO" id="GO:0008270">
    <property type="term" value="F:zinc ion binding"/>
    <property type="evidence" value="ECO:0007669"/>
    <property type="project" value="UniProtKB-KW"/>
</dbReference>
<dbReference type="GO" id="GO:0005737">
    <property type="term" value="C:cytoplasm"/>
    <property type="evidence" value="ECO:0007669"/>
    <property type="project" value="UniProtKB-ARBA"/>
</dbReference>
<dbReference type="AlphaFoldDB" id="A0AAU9JU40"/>
<accession>A0AAU9JU40</accession>
<reference evidence="17" key="1">
    <citation type="submission" date="2021-09" db="EMBL/GenBank/DDBJ databases">
        <authorList>
            <consortium name="AG Swart"/>
            <person name="Singh M."/>
            <person name="Singh A."/>
            <person name="Seah K."/>
            <person name="Emmerich C."/>
        </authorList>
    </citation>
    <scope>NUCLEOTIDE SEQUENCE</scope>
    <source>
        <strain evidence="17">ATCC30299</strain>
    </source>
</reference>
<proteinExistence type="predicted"/>
<protein>
    <recommendedName>
        <fullName evidence="4">RBR-type E3 ubiquitin transferase</fullName>
        <ecNumber evidence="4">2.3.2.31</ecNumber>
    </recommendedName>
</protein>
<dbReference type="SUPFAM" id="SSF57850">
    <property type="entry name" value="RING/U-box"/>
    <property type="match status" value="3"/>
</dbReference>
<evidence type="ECO:0000256" key="2">
    <source>
        <dbReference type="ARBA" id="ARBA00004167"/>
    </source>
</evidence>
<dbReference type="PROSITE" id="PS51873">
    <property type="entry name" value="TRIAD"/>
    <property type="match status" value="1"/>
</dbReference>
<comment type="catalytic activity">
    <reaction evidence="1">
        <text>[E2 ubiquitin-conjugating enzyme]-S-ubiquitinyl-L-cysteine + [acceptor protein]-L-lysine = [E2 ubiquitin-conjugating enzyme]-L-cysteine + [acceptor protein]-N(6)-ubiquitinyl-L-lysine.</text>
        <dbReference type="EC" id="2.3.2.31"/>
    </reaction>
</comment>
<dbReference type="GO" id="GO:0031090">
    <property type="term" value="C:organelle membrane"/>
    <property type="evidence" value="ECO:0007669"/>
    <property type="project" value="UniProtKB-ARBA"/>
</dbReference>
<evidence type="ECO:0000256" key="13">
    <source>
        <dbReference type="ARBA" id="ARBA00023136"/>
    </source>
</evidence>
<dbReference type="EMBL" id="CAJZBQ010000036">
    <property type="protein sequence ID" value="CAG9324404.1"/>
    <property type="molecule type" value="Genomic_DNA"/>
</dbReference>
<keyword evidence="10" id="KW-0833">Ubl conjugation pathway</keyword>
<gene>
    <name evidence="17" type="ORF">BSTOLATCC_MIC36196</name>
</gene>
<feature type="domain" description="RING-type" evidence="15">
    <location>
        <begin position="154"/>
        <end position="203"/>
    </location>
</feature>
<evidence type="ECO:0000259" key="15">
    <source>
        <dbReference type="PROSITE" id="PS50089"/>
    </source>
</evidence>
<dbReference type="EC" id="2.3.2.31" evidence="4"/>
<comment type="pathway">
    <text evidence="3">Protein modification; protein ubiquitination.</text>
</comment>
<dbReference type="PANTHER" id="PTHR11685">
    <property type="entry name" value="RBR FAMILY RING FINGER AND IBR DOMAIN-CONTAINING"/>
    <property type="match status" value="1"/>
</dbReference>
<dbReference type="Gene3D" id="3.30.40.10">
    <property type="entry name" value="Zinc/RING finger domain, C3HC4 (zinc finger)"/>
    <property type="match status" value="1"/>
</dbReference>
<dbReference type="CDD" id="cd20335">
    <property type="entry name" value="BRcat_RBR"/>
    <property type="match status" value="1"/>
</dbReference>
<evidence type="ECO:0000256" key="11">
    <source>
        <dbReference type="ARBA" id="ARBA00022833"/>
    </source>
</evidence>
<dbReference type="InterPro" id="IPR002867">
    <property type="entry name" value="IBR_dom"/>
</dbReference>
<evidence type="ECO:0000256" key="9">
    <source>
        <dbReference type="ARBA" id="ARBA00022771"/>
    </source>
</evidence>
<name>A0AAU9JU40_9CILI</name>
<dbReference type="GO" id="GO:0016567">
    <property type="term" value="P:protein ubiquitination"/>
    <property type="evidence" value="ECO:0007669"/>
    <property type="project" value="InterPro"/>
</dbReference>
<dbReference type="PROSITE" id="PS50089">
    <property type="entry name" value="ZF_RING_2"/>
    <property type="match status" value="1"/>
</dbReference>
<dbReference type="Pfam" id="PF00097">
    <property type="entry name" value="zf-C3HC4"/>
    <property type="match status" value="1"/>
</dbReference>
<comment type="subcellular location">
    <subcellularLocation>
        <location evidence="2">Membrane</location>
        <topology evidence="2">Single-pass membrane protein</topology>
    </subcellularLocation>
</comment>
<feature type="domain" description="RING-type" evidence="16">
    <location>
        <begin position="150"/>
        <end position="366"/>
    </location>
</feature>
<evidence type="ECO:0000256" key="12">
    <source>
        <dbReference type="ARBA" id="ARBA00022989"/>
    </source>
</evidence>
<dbReference type="FunFam" id="3.30.40.10:FF:000051">
    <property type="entry name" value="RBR-type E3 ubiquitin transferase"/>
    <property type="match status" value="1"/>
</dbReference>
<keyword evidence="12" id="KW-1133">Transmembrane helix</keyword>
<evidence type="ECO:0000256" key="14">
    <source>
        <dbReference type="PROSITE-ProRule" id="PRU00175"/>
    </source>
</evidence>
<evidence type="ECO:0000256" key="4">
    <source>
        <dbReference type="ARBA" id="ARBA00012251"/>
    </source>
</evidence>
<dbReference type="InterPro" id="IPR044066">
    <property type="entry name" value="TRIAD_supradom"/>
</dbReference>
<evidence type="ECO:0000313" key="18">
    <source>
        <dbReference type="Proteomes" id="UP001162131"/>
    </source>
</evidence>
<sequence>MDEQGLNQMEIEMQRTLDSLSKYISSGKNNKEHLRNVLEPFSQLLKYTNLEVNVSVTIRYYACQKCKKLIHVSELGNAIRLPCAESHVFCNNQCLKALIEDMTLRNILDWKELSVCPSCFQKIPENLIFAAYGGREYFNKLLYEERDKKLNFQCLICLENYQVKDGITLECDHRFCNTCLSAHLKANIDERKIDDKNLKCPNDCNMPIDVNIIKYLVDDATFQKYLKFSITGWQPTGEDAKEIYFQCPGAGCENMILLPSNLEEYKCEHCNHESCPKCRDKPHKGNTCEAYAKWKAENDQADIKFNELMNQNNWVNCPWCRQPIERVTGCKFMVCNSVACRGAKYFCFDCKKGLNADHEAHICLRT</sequence>
<organism evidence="17 18">
    <name type="scientific">Blepharisma stoltei</name>
    <dbReference type="NCBI Taxonomy" id="1481888"/>
    <lineage>
        <taxon>Eukaryota</taxon>
        <taxon>Sar</taxon>
        <taxon>Alveolata</taxon>
        <taxon>Ciliophora</taxon>
        <taxon>Postciliodesmatophora</taxon>
        <taxon>Heterotrichea</taxon>
        <taxon>Heterotrichida</taxon>
        <taxon>Blepharismidae</taxon>
        <taxon>Blepharisma</taxon>
    </lineage>
</organism>
<evidence type="ECO:0000256" key="6">
    <source>
        <dbReference type="ARBA" id="ARBA00022692"/>
    </source>
</evidence>
<keyword evidence="7" id="KW-0479">Metal-binding</keyword>
<dbReference type="InterPro" id="IPR013083">
    <property type="entry name" value="Znf_RING/FYVE/PHD"/>
</dbReference>
<keyword evidence="11" id="KW-0862">Zinc</keyword>
<comment type="caution">
    <text evidence="17">The sequence shown here is derived from an EMBL/GenBank/DDBJ whole genome shotgun (WGS) entry which is preliminary data.</text>
</comment>
<keyword evidence="18" id="KW-1185">Reference proteome</keyword>
<keyword evidence="13" id="KW-0472">Membrane</keyword>
<dbReference type="GO" id="GO:0061630">
    <property type="term" value="F:ubiquitin protein ligase activity"/>
    <property type="evidence" value="ECO:0007669"/>
    <property type="project" value="UniProtKB-EC"/>
</dbReference>
<dbReference type="InterPro" id="IPR031127">
    <property type="entry name" value="E3_UB_ligase_RBR"/>
</dbReference>
<dbReference type="InterPro" id="IPR017907">
    <property type="entry name" value="Znf_RING_CS"/>
</dbReference>
<dbReference type="Pfam" id="PF01485">
    <property type="entry name" value="IBR"/>
    <property type="match status" value="1"/>
</dbReference>
<evidence type="ECO:0000256" key="8">
    <source>
        <dbReference type="ARBA" id="ARBA00022737"/>
    </source>
</evidence>
<dbReference type="InterPro" id="IPR018957">
    <property type="entry name" value="Znf_C3HC4_RING-type"/>
</dbReference>